<comment type="pathway">
    <text evidence="4">Lipid metabolism.</text>
</comment>
<evidence type="ECO:0000256" key="1">
    <source>
        <dbReference type="ARBA" id="ARBA00001007"/>
    </source>
</evidence>
<reference evidence="19 20" key="1">
    <citation type="journal article" date="2011" name="J. Bacteriol.">
        <title>Complete genome sequence of Burkholderia gladioli BSR3.</title>
        <authorList>
            <person name="Seo Y.S."/>
            <person name="Lim J."/>
            <person name="Choi B.S."/>
            <person name="Kim H."/>
            <person name="Goo E."/>
            <person name="Lee B."/>
            <person name="Lim J.S."/>
            <person name="Choi I.Y."/>
            <person name="Moon J.S."/>
            <person name="Kim J."/>
            <person name="Hwang I."/>
        </authorList>
    </citation>
    <scope>NUCLEOTIDE SEQUENCE [LARGE SCALE GENOMIC DNA]</scope>
    <source>
        <strain evidence="19 20">BSR3</strain>
    </source>
</reference>
<name>F2LC94_BURGS</name>
<comment type="catalytic activity">
    <reaction evidence="1">
        <text>a CDP-1,2-diacyl-sn-glycerol + H2O = a 1,2-diacyl-sn-glycero-3-phosphate + CMP + 2 H(+)</text>
        <dbReference type="Rhea" id="RHEA:15221"/>
        <dbReference type="ChEBI" id="CHEBI:15377"/>
        <dbReference type="ChEBI" id="CHEBI:15378"/>
        <dbReference type="ChEBI" id="CHEBI:58332"/>
        <dbReference type="ChEBI" id="CHEBI:58608"/>
        <dbReference type="ChEBI" id="CHEBI:60377"/>
        <dbReference type="EC" id="3.6.1.26"/>
    </reaction>
</comment>
<keyword evidence="12" id="KW-1133">Transmembrane helix</keyword>
<evidence type="ECO:0000256" key="15">
    <source>
        <dbReference type="ARBA" id="ARBA00023209"/>
    </source>
</evidence>
<dbReference type="GO" id="GO:0008654">
    <property type="term" value="P:phospholipid biosynthetic process"/>
    <property type="evidence" value="ECO:0007669"/>
    <property type="project" value="UniProtKB-KW"/>
</dbReference>
<dbReference type="HOGENOM" id="CLU_077117_0_0_4"/>
<dbReference type="KEGG" id="bgd:bgla_1g12250"/>
<dbReference type="EC" id="3.6.1.26" evidence="6"/>
<keyword evidence="13" id="KW-0443">Lipid metabolism</keyword>
<dbReference type="UniPathway" id="UPA00609">
    <property type="reaction ID" value="UER00664"/>
</dbReference>
<sequence length="272" mass="30557">MDNRRAVPAREPSRTAFDPLAPRTMHVPFRSCLRLLPILAMLLAAREALAVDHDILWKRISGQCLPNYQARESYSPCAFVDTAHGYVLYKVDRDPYQYLLLPSERVTGIEDPRLAAPGTPNYFWYAWQARALLAEKLGKPLRETDIALTVNAENARTQNQLHIHISCLEPKVRAMLDTLEPGKLGDDWFALPGRIGWHSYMARKIDAADLAHTDPFALVREKLATEHEPLAYTGVALVKLDARRFLVLAATGNALLGVPAEEMQDHRCRIAG</sequence>
<evidence type="ECO:0000256" key="12">
    <source>
        <dbReference type="ARBA" id="ARBA00022989"/>
    </source>
</evidence>
<keyword evidence="11" id="KW-0378">Hydrolase</keyword>
<evidence type="ECO:0000256" key="14">
    <source>
        <dbReference type="ARBA" id="ARBA00023136"/>
    </source>
</evidence>
<proteinExistence type="inferred from homology"/>
<keyword evidence="15" id="KW-0594">Phospholipid biosynthesis</keyword>
<evidence type="ECO:0000313" key="19">
    <source>
        <dbReference type="EMBL" id="AEA59902.1"/>
    </source>
</evidence>
<keyword evidence="14" id="KW-0472">Membrane</keyword>
<evidence type="ECO:0000256" key="7">
    <source>
        <dbReference type="ARBA" id="ARBA00019608"/>
    </source>
</evidence>
<evidence type="ECO:0000256" key="17">
    <source>
        <dbReference type="ARBA" id="ARBA00032888"/>
    </source>
</evidence>
<dbReference type="Gene3D" id="3.30.428.30">
    <property type="entry name" value="HIT family - CDH-like"/>
    <property type="match status" value="1"/>
</dbReference>
<comment type="pathway">
    <text evidence="3">Phospholipid metabolism; CDP-diacylglycerol degradation; phosphatidate from CDP-diacylglycerol: step 1/1.</text>
</comment>
<evidence type="ECO:0000256" key="10">
    <source>
        <dbReference type="ARBA" id="ARBA00022692"/>
    </source>
</evidence>
<accession>F2LC94</accession>
<evidence type="ECO:0000256" key="5">
    <source>
        <dbReference type="ARBA" id="ARBA00006435"/>
    </source>
</evidence>
<keyword evidence="8" id="KW-1003">Cell membrane</keyword>
<dbReference type="EMBL" id="CP002599">
    <property type="protein sequence ID" value="AEA59902.1"/>
    <property type="molecule type" value="Genomic_DNA"/>
</dbReference>
<dbReference type="eggNOG" id="COG2134">
    <property type="taxonomic scope" value="Bacteria"/>
</dbReference>
<gene>
    <name evidence="19" type="ordered locus">bgla_1g12250</name>
</gene>
<keyword evidence="20" id="KW-1185">Reference proteome</keyword>
<evidence type="ECO:0000256" key="6">
    <source>
        <dbReference type="ARBA" id="ARBA00012375"/>
    </source>
</evidence>
<organism evidence="19 20">
    <name type="scientific">Burkholderia gladioli (strain BSR3)</name>
    <dbReference type="NCBI Taxonomy" id="999541"/>
    <lineage>
        <taxon>Bacteria</taxon>
        <taxon>Pseudomonadati</taxon>
        <taxon>Pseudomonadota</taxon>
        <taxon>Betaproteobacteria</taxon>
        <taxon>Burkholderiales</taxon>
        <taxon>Burkholderiaceae</taxon>
        <taxon>Burkholderia</taxon>
    </lineage>
</organism>
<dbReference type="GO" id="GO:0005886">
    <property type="term" value="C:plasma membrane"/>
    <property type="evidence" value="ECO:0007669"/>
    <property type="project" value="UniProtKB-SubCell"/>
</dbReference>
<evidence type="ECO:0000256" key="11">
    <source>
        <dbReference type="ARBA" id="ARBA00022801"/>
    </source>
</evidence>
<dbReference type="Pfam" id="PF02611">
    <property type="entry name" value="CDH"/>
    <property type="match status" value="1"/>
</dbReference>
<dbReference type="STRING" id="999541.bgla_1g12250"/>
<evidence type="ECO:0000256" key="3">
    <source>
        <dbReference type="ARBA" id="ARBA00004927"/>
    </source>
</evidence>
<dbReference type="Proteomes" id="UP000008316">
    <property type="component" value="Chromosome 1"/>
</dbReference>
<dbReference type="AlphaFoldDB" id="F2LC94"/>
<evidence type="ECO:0000256" key="13">
    <source>
        <dbReference type="ARBA" id="ARBA00023098"/>
    </source>
</evidence>
<dbReference type="PIRSF" id="PIRSF001273">
    <property type="entry name" value="CDH"/>
    <property type="match status" value="1"/>
</dbReference>
<evidence type="ECO:0000256" key="8">
    <source>
        <dbReference type="ARBA" id="ARBA00022475"/>
    </source>
</evidence>
<protein>
    <recommendedName>
        <fullName evidence="7">CDP-diacylglycerol pyrophosphatase</fullName>
        <ecNumber evidence="6">3.6.1.26</ecNumber>
    </recommendedName>
    <alternativeName>
        <fullName evidence="17">CDP-diacylglycerol phosphatidylhydrolase</fullName>
    </alternativeName>
    <alternativeName>
        <fullName evidence="18">CDP-diglyceride hydrolase</fullName>
    </alternativeName>
</protein>
<evidence type="ECO:0000256" key="2">
    <source>
        <dbReference type="ARBA" id="ARBA00004162"/>
    </source>
</evidence>
<evidence type="ECO:0000256" key="16">
    <source>
        <dbReference type="ARBA" id="ARBA00023264"/>
    </source>
</evidence>
<dbReference type="InterPro" id="IPR003763">
    <property type="entry name" value="CDP-diacylglyc_Pase"/>
</dbReference>
<keyword evidence="9" id="KW-0444">Lipid biosynthesis</keyword>
<evidence type="ECO:0000256" key="18">
    <source>
        <dbReference type="ARBA" id="ARBA00032892"/>
    </source>
</evidence>
<evidence type="ECO:0000256" key="4">
    <source>
        <dbReference type="ARBA" id="ARBA00005189"/>
    </source>
</evidence>
<comment type="subcellular location">
    <subcellularLocation>
        <location evidence="2">Cell membrane</location>
        <topology evidence="2">Single-pass membrane protein</topology>
    </subcellularLocation>
</comment>
<evidence type="ECO:0000313" key="20">
    <source>
        <dbReference type="Proteomes" id="UP000008316"/>
    </source>
</evidence>
<dbReference type="InterPro" id="IPR036265">
    <property type="entry name" value="HIT-like_sf"/>
</dbReference>
<dbReference type="GO" id="GO:0046342">
    <property type="term" value="P:CDP-diacylglycerol catabolic process"/>
    <property type="evidence" value="ECO:0007669"/>
    <property type="project" value="UniProtKB-UniPathway"/>
</dbReference>
<evidence type="ECO:0000256" key="9">
    <source>
        <dbReference type="ARBA" id="ARBA00022516"/>
    </source>
</evidence>
<dbReference type="SUPFAM" id="SSF54197">
    <property type="entry name" value="HIT-like"/>
    <property type="match status" value="1"/>
</dbReference>
<keyword evidence="10" id="KW-0812">Transmembrane</keyword>
<keyword evidence="16" id="KW-1208">Phospholipid metabolism</keyword>
<comment type="similarity">
    <text evidence="5">Belongs to the Cdh family.</text>
</comment>
<dbReference type="GO" id="GO:0008715">
    <property type="term" value="F:CDP-diacylglycerol diphosphatase activity"/>
    <property type="evidence" value="ECO:0007669"/>
    <property type="project" value="UniProtKB-EC"/>
</dbReference>